<feature type="region of interest" description="Disordered" evidence="1">
    <location>
        <begin position="383"/>
        <end position="409"/>
    </location>
</feature>
<dbReference type="AlphaFoldDB" id="A0A8H7WHH7"/>
<dbReference type="PANTHER" id="PTHR46411:SF3">
    <property type="entry name" value="AAA+ ATPASE DOMAIN-CONTAINING PROTEIN"/>
    <property type="match status" value="1"/>
</dbReference>
<organism evidence="3 4">
    <name type="scientific">Cadophora malorum</name>
    <dbReference type="NCBI Taxonomy" id="108018"/>
    <lineage>
        <taxon>Eukaryota</taxon>
        <taxon>Fungi</taxon>
        <taxon>Dikarya</taxon>
        <taxon>Ascomycota</taxon>
        <taxon>Pezizomycotina</taxon>
        <taxon>Leotiomycetes</taxon>
        <taxon>Helotiales</taxon>
        <taxon>Ploettnerulaceae</taxon>
        <taxon>Cadophora</taxon>
    </lineage>
</organism>
<dbReference type="EMBL" id="JAFJYH010000014">
    <property type="protein sequence ID" value="KAG4425053.1"/>
    <property type="molecule type" value="Genomic_DNA"/>
</dbReference>
<gene>
    <name evidence="3" type="ORF">IFR04_001823</name>
</gene>
<keyword evidence="4" id="KW-1185">Reference proteome</keyword>
<comment type="caution">
    <text evidence="3">The sequence shown here is derived from an EMBL/GenBank/DDBJ whole genome shotgun (WGS) entry which is preliminary data.</text>
</comment>
<reference evidence="3" key="1">
    <citation type="submission" date="2021-02" db="EMBL/GenBank/DDBJ databases">
        <title>Genome sequence Cadophora malorum strain M34.</title>
        <authorList>
            <person name="Stefanovic E."/>
            <person name="Vu D."/>
            <person name="Scully C."/>
            <person name="Dijksterhuis J."/>
            <person name="Roader J."/>
            <person name="Houbraken J."/>
        </authorList>
    </citation>
    <scope>NUCLEOTIDE SEQUENCE</scope>
    <source>
        <strain evidence="3">M34</strain>
    </source>
</reference>
<dbReference type="GO" id="GO:0005524">
    <property type="term" value="F:ATP binding"/>
    <property type="evidence" value="ECO:0007669"/>
    <property type="project" value="InterPro"/>
</dbReference>
<dbReference type="Gene3D" id="3.40.50.300">
    <property type="entry name" value="P-loop containing nucleotide triphosphate hydrolases"/>
    <property type="match status" value="1"/>
</dbReference>
<protein>
    <recommendedName>
        <fullName evidence="2">AAA+ ATPase domain-containing protein</fullName>
    </recommendedName>
</protein>
<name>A0A8H7WHH7_9HELO</name>
<evidence type="ECO:0000259" key="2">
    <source>
        <dbReference type="SMART" id="SM00382"/>
    </source>
</evidence>
<dbReference type="InterPro" id="IPR003959">
    <property type="entry name" value="ATPase_AAA_core"/>
</dbReference>
<feature type="domain" description="AAA+ ATPase" evidence="2">
    <location>
        <begin position="506"/>
        <end position="634"/>
    </location>
</feature>
<dbReference type="Pfam" id="PF00004">
    <property type="entry name" value="AAA"/>
    <property type="match status" value="1"/>
</dbReference>
<dbReference type="CDD" id="cd19481">
    <property type="entry name" value="RecA-like_protease"/>
    <property type="match status" value="1"/>
</dbReference>
<accession>A0A8H7WHH7</accession>
<evidence type="ECO:0000256" key="1">
    <source>
        <dbReference type="SAM" id="MobiDB-lite"/>
    </source>
</evidence>
<sequence>MAPNNQTSKLRKRKSDAVEPVAEVSESSKAPAMKWKRTRGSVAAAAKEADELPTPPDSTMDGDTPAPPTIPGKDADFGTSASVKVFYEGKKSHGGHYDWVETPPKQLNEKIAKANNRVAIKVFKVKDHEQPTISGRTPLKIYSIEIQSAILVSALKHILKPQGMYLETSEPAKFQEPFKPLFFTYDKIIALYEGTKAKTNGLLKQHLNLLVQVMDEMFGSFMEHLKHLNASGLISYKLAWTYFPKHTMIFYGTKDCERICRVTNTTYVCHPHPAFNIDCEEIAFDGECFDWTPLQVQVPAFAGNRPVTDLPCYPISFHDNPETVKERLTARAIKALDYQELSYCDYTGVGLLVTQCGIQRHNVTGRILIDYFGYKKHFEGLQRSDSNSRRKRGTPSRPPSTNNGGADEPKYVLALSKEKQLENKNEMLGERKDELVYVSPLLEGFALKNKKWLNFYVDDLQPVVWNDEAYGHLVYPEEQKDLVLTFVDNHQRMKARVDDVIMGKGQGLILLLSGPPGTGKTLTAEAVADKTRRPLYYLQAEDLGTDASKLGPKIKKVFEMATEWDAVILLDEADVFMAERDPGDIARNELVSIFLRELEYFKGIIFLTTNLYSTIDVAFRSRVNIHLVFSSLPFSSRLVLWRKFLSRLPGEDVESKLQEGDMEELAKWELNGREIKNAIKTVRTWCLCKGFEISLLRLEAGIKVTAPQAGKNDDTSL</sequence>
<dbReference type="InterPro" id="IPR003593">
    <property type="entry name" value="AAA+_ATPase"/>
</dbReference>
<evidence type="ECO:0000313" key="4">
    <source>
        <dbReference type="Proteomes" id="UP000664132"/>
    </source>
</evidence>
<proteinExistence type="predicted"/>
<evidence type="ECO:0000313" key="3">
    <source>
        <dbReference type="EMBL" id="KAG4425053.1"/>
    </source>
</evidence>
<dbReference type="SUPFAM" id="SSF52540">
    <property type="entry name" value="P-loop containing nucleoside triphosphate hydrolases"/>
    <property type="match status" value="1"/>
</dbReference>
<dbReference type="InterPro" id="IPR027417">
    <property type="entry name" value="P-loop_NTPase"/>
</dbReference>
<dbReference type="Proteomes" id="UP000664132">
    <property type="component" value="Unassembled WGS sequence"/>
</dbReference>
<feature type="region of interest" description="Disordered" evidence="1">
    <location>
        <begin position="1"/>
        <end position="75"/>
    </location>
</feature>
<dbReference type="GO" id="GO:0016887">
    <property type="term" value="F:ATP hydrolysis activity"/>
    <property type="evidence" value="ECO:0007669"/>
    <property type="project" value="InterPro"/>
</dbReference>
<dbReference type="OrthoDB" id="10042665at2759"/>
<dbReference type="PANTHER" id="PTHR46411">
    <property type="entry name" value="FAMILY ATPASE, PUTATIVE-RELATED"/>
    <property type="match status" value="1"/>
</dbReference>
<dbReference type="InterPro" id="IPR054289">
    <property type="entry name" value="DUF7025"/>
</dbReference>
<dbReference type="SMART" id="SM00382">
    <property type="entry name" value="AAA"/>
    <property type="match status" value="1"/>
</dbReference>
<dbReference type="Pfam" id="PF22942">
    <property type="entry name" value="DUF7025"/>
    <property type="match status" value="1"/>
</dbReference>